<keyword evidence="3" id="KW-1185">Reference proteome</keyword>
<feature type="compositionally biased region" description="Pro residues" evidence="1">
    <location>
        <begin position="37"/>
        <end position="48"/>
    </location>
</feature>
<organism evidence="2 3">
    <name type="scientific">Streptomyces albus (strain ATCC 21838 / DSM 41398 / FERM P-419 / JCM 4703 / NBRC 107858)</name>
    <dbReference type="NCBI Taxonomy" id="1081613"/>
    <lineage>
        <taxon>Bacteria</taxon>
        <taxon>Bacillati</taxon>
        <taxon>Actinomycetota</taxon>
        <taxon>Actinomycetes</taxon>
        <taxon>Kitasatosporales</taxon>
        <taxon>Streptomycetaceae</taxon>
        <taxon>Streptomyces</taxon>
    </lineage>
</organism>
<dbReference type="Proteomes" id="UP000031523">
    <property type="component" value="Chromosome"/>
</dbReference>
<gene>
    <name evidence="2" type="ORF">SLNWT_2689</name>
</gene>
<dbReference type="AlphaFoldDB" id="A0A0B5EUZ7"/>
<name>A0A0B5EUZ7_STRA4</name>
<reference evidence="2 3" key="1">
    <citation type="submission" date="2015-01" db="EMBL/GenBank/DDBJ databases">
        <title>Enhanced salinomycin production by adjusting the supply of polyketide extender units in Streptomyce albus DSM 41398.</title>
        <authorList>
            <person name="Lu C."/>
        </authorList>
    </citation>
    <scope>NUCLEOTIDE SEQUENCE [LARGE SCALE GENOMIC DNA]</scope>
    <source>
        <strain evidence="3">ATCC 21838 / DSM 41398 / FERM P-419 / JCM 4703 / NBRC 107858</strain>
    </source>
</reference>
<dbReference type="KEGG" id="sals:SLNWT_2689"/>
<evidence type="ECO:0000313" key="2">
    <source>
        <dbReference type="EMBL" id="AJE83065.1"/>
    </source>
</evidence>
<accession>A0A0B5EUZ7</accession>
<feature type="region of interest" description="Disordered" evidence="1">
    <location>
        <begin position="1"/>
        <end position="151"/>
    </location>
</feature>
<feature type="compositionally biased region" description="Basic and acidic residues" evidence="1">
    <location>
        <begin position="98"/>
        <end position="121"/>
    </location>
</feature>
<evidence type="ECO:0000313" key="3">
    <source>
        <dbReference type="Proteomes" id="UP000031523"/>
    </source>
</evidence>
<sequence>MYGEAVSGHLAPARQASPDLARPRPASCKDAENGPPGSLPRPAAPGPPRVREVRTVRAQFTAPAAQPPYRRGRMTPPRGTAEAPHRVVDPGDPAPRTQETRHHEALREPSLRRLSDVHQGADARAPAPGPERPSRTCTGSPAGARPRPRPC</sequence>
<evidence type="ECO:0000256" key="1">
    <source>
        <dbReference type="SAM" id="MobiDB-lite"/>
    </source>
</evidence>
<dbReference type="EMBL" id="CP010519">
    <property type="protein sequence ID" value="AJE83065.1"/>
    <property type="molecule type" value="Genomic_DNA"/>
</dbReference>
<proteinExistence type="predicted"/>
<protein>
    <submittedName>
        <fullName evidence="2">Uncharacterized protein</fullName>
    </submittedName>
</protein>